<dbReference type="InterPro" id="IPR006935">
    <property type="entry name" value="Helicase/UvrB_N"/>
</dbReference>
<dbReference type="GO" id="GO:0003677">
    <property type="term" value="F:DNA binding"/>
    <property type="evidence" value="ECO:0007669"/>
    <property type="project" value="InterPro"/>
</dbReference>
<organism evidence="3 4">
    <name type="scientific">Amycolatopsis sulphurea</name>
    <dbReference type="NCBI Taxonomy" id="76022"/>
    <lineage>
        <taxon>Bacteria</taxon>
        <taxon>Bacillati</taxon>
        <taxon>Actinomycetota</taxon>
        <taxon>Actinomycetes</taxon>
        <taxon>Pseudonocardiales</taxon>
        <taxon>Pseudonocardiaceae</taxon>
        <taxon>Amycolatopsis</taxon>
    </lineage>
</organism>
<feature type="compositionally biased region" description="Basic and acidic residues" evidence="1">
    <location>
        <begin position="499"/>
        <end position="516"/>
    </location>
</feature>
<dbReference type="InterPro" id="IPR014001">
    <property type="entry name" value="Helicase_ATP-bd"/>
</dbReference>
<keyword evidence="3" id="KW-0547">Nucleotide-binding</keyword>
<dbReference type="GO" id="GO:0004386">
    <property type="term" value="F:helicase activity"/>
    <property type="evidence" value="ECO:0007669"/>
    <property type="project" value="UniProtKB-KW"/>
</dbReference>
<evidence type="ECO:0000256" key="1">
    <source>
        <dbReference type="SAM" id="MobiDB-lite"/>
    </source>
</evidence>
<dbReference type="PANTHER" id="PTHR47396">
    <property type="entry name" value="TYPE I RESTRICTION ENZYME ECOKI R PROTEIN"/>
    <property type="match status" value="1"/>
</dbReference>
<dbReference type="GO" id="GO:0016787">
    <property type="term" value="F:hydrolase activity"/>
    <property type="evidence" value="ECO:0007669"/>
    <property type="project" value="InterPro"/>
</dbReference>
<dbReference type="PROSITE" id="PS51192">
    <property type="entry name" value="HELICASE_ATP_BIND_1"/>
    <property type="match status" value="1"/>
</dbReference>
<gene>
    <name evidence="3" type="ORF">ATK36_0023</name>
</gene>
<keyword evidence="3" id="KW-0067">ATP-binding</keyword>
<comment type="caution">
    <text evidence="3">The sequence shown here is derived from an EMBL/GenBank/DDBJ whole genome shotgun (WGS) entry which is preliminary data.</text>
</comment>
<dbReference type="SUPFAM" id="SSF52540">
    <property type="entry name" value="P-loop containing nucleoside triphosphate hydrolases"/>
    <property type="match status" value="1"/>
</dbReference>
<feature type="compositionally biased region" description="Polar residues" evidence="1">
    <location>
        <begin position="1"/>
        <end position="12"/>
    </location>
</feature>
<dbReference type="InterPro" id="IPR050742">
    <property type="entry name" value="Helicase_Restrict-Modif_Enz"/>
</dbReference>
<name>A0A2A9FZD1_9PSEU</name>
<dbReference type="GO" id="GO:0005829">
    <property type="term" value="C:cytosol"/>
    <property type="evidence" value="ECO:0007669"/>
    <property type="project" value="TreeGrafter"/>
</dbReference>
<dbReference type="GO" id="GO:0005524">
    <property type="term" value="F:ATP binding"/>
    <property type="evidence" value="ECO:0007669"/>
    <property type="project" value="InterPro"/>
</dbReference>
<dbReference type="EMBL" id="PDJK01000001">
    <property type="protein sequence ID" value="PFG56508.1"/>
    <property type="molecule type" value="Genomic_DNA"/>
</dbReference>
<dbReference type="AlphaFoldDB" id="A0A2A9FZD1"/>
<evidence type="ECO:0000313" key="3">
    <source>
        <dbReference type="EMBL" id="PFG56508.1"/>
    </source>
</evidence>
<feature type="region of interest" description="Disordered" evidence="1">
    <location>
        <begin position="499"/>
        <end position="526"/>
    </location>
</feature>
<keyword evidence="3" id="KW-0347">Helicase</keyword>
<sequence>MSRALSETTTQGVLGAPPAGQDSTARPLRAWQRRALTKYLTRKPKDFLAVATPGAGKTVFGLRIAAELLSDRTVEAVTIVTPTEHLKHQWASAAAAAGIAIDSNFRNTTGVTSRDYTGVAVTYAQVAAHPTLHRVRTENRKTLVILDEIHHGGDAKSWGDAVREAFTPAVRRLALTGTPFRSDDSAIPFVTYEPDAGGFQRSKADHSYGYSDALADGVVRPVVFLAYSGEASWRTSAGEEFTARLGEPLTAEQNARAWRTALDPSGEWVPAVLQAADTRLTQVRQGVPDAGGLVIATDQESARAYAKILQRISGEMPTLVLSDDPKASGRIKEFSETNERWIVAVRMVSEGVDVPRLAVGVYATSASTPLFFAQAIGRYVRARRKGETASVFLPSVPVLLELASELEAQRDHVLGKPHREKEGWEDELLAQANRTEDEPGEEEKAFTSLGASAELDQVIYDGNSFGTAVFSGSEEEQEYLGLPGLLEPDQVRALLRKRQEEQLSDEKRRRPAEPERPAPAARPQSVSERLGALRKELNALVGVYHHRTKKPHGAIHNELRRVCGGPPTAMATMEQIEERIVTLRSW</sequence>
<dbReference type="InterPro" id="IPR027417">
    <property type="entry name" value="P-loop_NTPase"/>
</dbReference>
<proteinExistence type="predicted"/>
<evidence type="ECO:0000313" key="4">
    <source>
        <dbReference type="Proteomes" id="UP000243542"/>
    </source>
</evidence>
<dbReference type="Proteomes" id="UP000243542">
    <property type="component" value="Unassembled WGS sequence"/>
</dbReference>
<protein>
    <submittedName>
        <fullName evidence="3">Superfamily II DNA or RNA helicase</fullName>
    </submittedName>
</protein>
<keyword evidence="4" id="KW-1185">Reference proteome</keyword>
<dbReference type="Pfam" id="PF04851">
    <property type="entry name" value="ResIII"/>
    <property type="match status" value="1"/>
</dbReference>
<feature type="domain" description="Helicase ATP-binding" evidence="2">
    <location>
        <begin position="38"/>
        <end position="197"/>
    </location>
</feature>
<evidence type="ECO:0000259" key="2">
    <source>
        <dbReference type="PROSITE" id="PS51192"/>
    </source>
</evidence>
<feature type="region of interest" description="Disordered" evidence="1">
    <location>
        <begin position="1"/>
        <end position="26"/>
    </location>
</feature>
<dbReference type="Gene3D" id="3.40.50.300">
    <property type="entry name" value="P-loop containing nucleotide triphosphate hydrolases"/>
    <property type="match status" value="2"/>
</dbReference>
<reference evidence="3 4" key="1">
    <citation type="submission" date="2017-10" db="EMBL/GenBank/DDBJ databases">
        <title>Sequencing the genomes of 1000 actinobacteria strains.</title>
        <authorList>
            <person name="Klenk H.-P."/>
        </authorList>
    </citation>
    <scope>NUCLEOTIDE SEQUENCE [LARGE SCALE GENOMIC DNA]</scope>
    <source>
        <strain evidence="3 4">DSM 46092</strain>
    </source>
</reference>
<accession>A0A2A9FZD1</accession>
<keyword evidence="3" id="KW-0378">Hydrolase</keyword>
<dbReference type="PANTHER" id="PTHR47396:SF2">
    <property type="entry name" value="HELICASE ATP-BINDING DOMAIN-CONTAINING PROTEIN"/>
    <property type="match status" value="1"/>
</dbReference>
<dbReference type="SMART" id="SM00487">
    <property type="entry name" value="DEXDc"/>
    <property type="match status" value="1"/>
</dbReference>